<comment type="caution">
    <text evidence="1">The sequence shown here is derived from an EMBL/GenBank/DDBJ whole genome shotgun (WGS) entry which is preliminary data.</text>
</comment>
<evidence type="ECO:0000313" key="2">
    <source>
        <dbReference type="Proteomes" id="UP000323646"/>
    </source>
</evidence>
<gene>
    <name evidence="1" type="ORF">FZ040_11710</name>
</gene>
<sequence length="175" mass="20272">MTTYKFKQMVASGELQRIRKGIYSYRDSEEPDNDMVLAQQFFPNAIISVFTAANFHNLTTVIPRTVQMTLPSSGTRKLSMPDYPSIEIFFSSEKSISLGMEQVEVDAHTVNIYNRERTVCDMFRYLNKTGIDTAIEVFKNYMGDIRNRDINLLLDYAKQLRVYKYISQYVEVTIG</sequence>
<proteinExistence type="predicted"/>
<dbReference type="AlphaFoldDB" id="A0A5D6VY92"/>
<protein>
    <recommendedName>
        <fullName evidence="3">Transcriptional regulator</fullName>
    </recommendedName>
</protein>
<dbReference type="OrthoDB" id="9801429at2"/>
<accession>A0A5D6VY92</accession>
<dbReference type="Proteomes" id="UP000323646">
    <property type="component" value="Unassembled WGS sequence"/>
</dbReference>
<name>A0A5D6VY92_9FIRM</name>
<organism evidence="1 2">
    <name type="scientific">Selenomonas ruminis</name>
    <dbReference type="NCBI Taxonomy" id="2593411"/>
    <lineage>
        <taxon>Bacteria</taxon>
        <taxon>Bacillati</taxon>
        <taxon>Bacillota</taxon>
        <taxon>Negativicutes</taxon>
        <taxon>Selenomonadales</taxon>
        <taxon>Selenomonadaceae</taxon>
        <taxon>Selenomonas</taxon>
    </lineage>
</organism>
<evidence type="ECO:0008006" key="3">
    <source>
        <dbReference type="Google" id="ProtNLM"/>
    </source>
</evidence>
<dbReference type="EMBL" id="VTOY01000014">
    <property type="protein sequence ID" value="TYZ20480.1"/>
    <property type="molecule type" value="Genomic_DNA"/>
</dbReference>
<keyword evidence="2" id="KW-1185">Reference proteome</keyword>
<reference evidence="1 2" key="1">
    <citation type="submission" date="2019-08" db="EMBL/GenBank/DDBJ databases">
        <title>Selenomonas sp. mPRGC5 and Selenomonas sp. mPRGC8 isolated from ruminal fluid of dairy goat (Capra hircus).</title>
        <authorList>
            <person name="Poothong S."/>
            <person name="Nuengjamnong C."/>
            <person name="Tanasupawat S."/>
        </authorList>
    </citation>
    <scope>NUCLEOTIDE SEQUENCE [LARGE SCALE GENOMIC DNA]</scope>
    <source>
        <strain evidence="2">mPRGC5</strain>
    </source>
</reference>
<evidence type="ECO:0000313" key="1">
    <source>
        <dbReference type="EMBL" id="TYZ20480.1"/>
    </source>
</evidence>
<dbReference type="RefSeq" id="WP_149172156.1">
    <property type="nucleotide sequence ID" value="NZ_VTOY01000014.1"/>
</dbReference>